<sequence>MHCAFFTHEPFVRSRIFHTPFLAGAGAGRRTYVALCPGVFSSGIRPRRSSGDCSISEVQTWRIPELAGDQDELSVGTPTSSSTFTAVSGSGGEVMGRCSIRAGETRRWRTSLVRKNYNDHSLPPHELSHVGFHTLVCGCRYGTEALPHARASSRRGYDPDGSGSNG</sequence>
<dbReference type="Proteomes" id="UP000299102">
    <property type="component" value="Unassembled WGS sequence"/>
</dbReference>
<name>A0A4C1WMC6_EUMVA</name>
<organism evidence="1 2">
    <name type="scientific">Eumeta variegata</name>
    <name type="common">Bagworm moth</name>
    <name type="synonym">Eumeta japonica</name>
    <dbReference type="NCBI Taxonomy" id="151549"/>
    <lineage>
        <taxon>Eukaryota</taxon>
        <taxon>Metazoa</taxon>
        <taxon>Ecdysozoa</taxon>
        <taxon>Arthropoda</taxon>
        <taxon>Hexapoda</taxon>
        <taxon>Insecta</taxon>
        <taxon>Pterygota</taxon>
        <taxon>Neoptera</taxon>
        <taxon>Endopterygota</taxon>
        <taxon>Lepidoptera</taxon>
        <taxon>Glossata</taxon>
        <taxon>Ditrysia</taxon>
        <taxon>Tineoidea</taxon>
        <taxon>Psychidae</taxon>
        <taxon>Oiketicinae</taxon>
        <taxon>Eumeta</taxon>
    </lineage>
</organism>
<gene>
    <name evidence="1" type="ORF">EVAR_35796_1</name>
</gene>
<proteinExistence type="predicted"/>
<accession>A0A4C1WMC6</accession>
<evidence type="ECO:0000313" key="2">
    <source>
        <dbReference type="Proteomes" id="UP000299102"/>
    </source>
</evidence>
<comment type="caution">
    <text evidence="1">The sequence shown here is derived from an EMBL/GenBank/DDBJ whole genome shotgun (WGS) entry which is preliminary data.</text>
</comment>
<protein>
    <submittedName>
        <fullName evidence="1">Uncharacterized protein</fullName>
    </submittedName>
</protein>
<reference evidence="1 2" key="1">
    <citation type="journal article" date="2019" name="Commun. Biol.">
        <title>The bagworm genome reveals a unique fibroin gene that provides high tensile strength.</title>
        <authorList>
            <person name="Kono N."/>
            <person name="Nakamura H."/>
            <person name="Ohtoshi R."/>
            <person name="Tomita M."/>
            <person name="Numata K."/>
            <person name="Arakawa K."/>
        </authorList>
    </citation>
    <scope>NUCLEOTIDE SEQUENCE [LARGE SCALE GENOMIC DNA]</scope>
</reference>
<keyword evidence="2" id="KW-1185">Reference proteome</keyword>
<evidence type="ECO:0000313" key="1">
    <source>
        <dbReference type="EMBL" id="GBP52606.1"/>
    </source>
</evidence>
<dbReference type="AlphaFoldDB" id="A0A4C1WMC6"/>
<dbReference type="EMBL" id="BGZK01000606">
    <property type="protein sequence ID" value="GBP52606.1"/>
    <property type="molecule type" value="Genomic_DNA"/>
</dbReference>